<dbReference type="SUPFAM" id="SSF53167">
    <property type="entry name" value="Purine and uridine phosphorylases"/>
    <property type="match status" value="1"/>
</dbReference>
<dbReference type="AlphaFoldDB" id="A0A0F7ZKB7"/>
<dbReference type="EMBL" id="KQ030520">
    <property type="protein sequence ID" value="KJZ75126.1"/>
    <property type="molecule type" value="Genomic_DNA"/>
</dbReference>
<dbReference type="GO" id="GO:0009116">
    <property type="term" value="P:nucleoside metabolic process"/>
    <property type="evidence" value="ECO:0007669"/>
    <property type="project" value="InterPro"/>
</dbReference>
<dbReference type="Gene3D" id="3.40.50.1580">
    <property type="entry name" value="Nucleoside phosphorylase domain"/>
    <property type="match status" value="1"/>
</dbReference>
<evidence type="ECO:0008006" key="3">
    <source>
        <dbReference type="Google" id="ProtNLM"/>
    </source>
</evidence>
<dbReference type="Proteomes" id="UP000054481">
    <property type="component" value="Unassembled WGS sequence"/>
</dbReference>
<gene>
    <name evidence="1" type="ORF">HIM_05612</name>
</gene>
<sequence length="54" mass="5413">MGKTNAAIVTANCRNSFPSITLALVVGICGVAPSTPGKKDEIVLGDVIISDGVV</sequence>
<evidence type="ECO:0000313" key="1">
    <source>
        <dbReference type="EMBL" id="KJZ75126.1"/>
    </source>
</evidence>
<dbReference type="GO" id="GO:0003824">
    <property type="term" value="F:catalytic activity"/>
    <property type="evidence" value="ECO:0007669"/>
    <property type="project" value="InterPro"/>
</dbReference>
<evidence type="ECO:0000313" key="2">
    <source>
        <dbReference type="Proteomes" id="UP000054481"/>
    </source>
</evidence>
<dbReference type="InterPro" id="IPR035994">
    <property type="entry name" value="Nucleoside_phosphorylase_sf"/>
</dbReference>
<protein>
    <recommendedName>
        <fullName evidence="3">Nucleoside phosphorylase domain-containing protein</fullName>
    </recommendedName>
</protein>
<proteinExistence type="predicted"/>
<organism evidence="1 2">
    <name type="scientific">Hirsutella minnesotensis 3608</name>
    <dbReference type="NCBI Taxonomy" id="1043627"/>
    <lineage>
        <taxon>Eukaryota</taxon>
        <taxon>Fungi</taxon>
        <taxon>Dikarya</taxon>
        <taxon>Ascomycota</taxon>
        <taxon>Pezizomycotina</taxon>
        <taxon>Sordariomycetes</taxon>
        <taxon>Hypocreomycetidae</taxon>
        <taxon>Hypocreales</taxon>
        <taxon>Ophiocordycipitaceae</taxon>
        <taxon>Hirsutella</taxon>
    </lineage>
</organism>
<reference evidence="1 2" key="1">
    <citation type="journal article" date="2014" name="Genome Biol. Evol.">
        <title>Comparative genomics and transcriptomics analyses reveal divergent lifestyle features of nematode endoparasitic fungus Hirsutella minnesotensis.</title>
        <authorList>
            <person name="Lai Y."/>
            <person name="Liu K."/>
            <person name="Zhang X."/>
            <person name="Zhang X."/>
            <person name="Li K."/>
            <person name="Wang N."/>
            <person name="Shu C."/>
            <person name="Wu Y."/>
            <person name="Wang C."/>
            <person name="Bushley K.E."/>
            <person name="Xiang M."/>
            <person name="Liu X."/>
        </authorList>
    </citation>
    <scope>NUCLEOTIDE SEQUENCE [LARGE SCALE GENOMIC DNA]</scope>
    <source>
        <strain evidence="1 2">3608</strain>
    </source>
</reference>
<dbReference type="OrthoDB" id="1658288at2759"/>
<keyword evidence="2" id="KW-1185">Reference proteome</keyword>
<accession>A0A0F7ZKB7</accession>
<name>A0A0F7ZKB7_9HYPO</name>